<evidence type="ECO:0000256" key="1">
    <source>
        <dbReference type="SAM" id="MobiDB-lite"/>
    </source>
</evidence>
<feature type="region of interest" description="Disordered" evidence="1">
    <location>
        <begin position="69"/>
        <end position="91"/>
    </location>
</feature>
<dbReference type="STRING" id="243265.plu3422"/>
<dbReference type="EMBL" id="BX571870">
    <property type="protein sequence ID" value="CAE15796.1"/>
    <property type="molecule type" value="Genomic_DNA"/>
</dbReference>
<feature type="compositionally biased region" description="Basic and acidic residues" evidence="1">
    <location>
        <begin position="69"/>
        <end position="78"/>
    </location>
</feature>
<gene>
    <name evidence="3" type="ordered locus">plu3422</name>
</gene>
<keyword evidence="4" id="KW-1185">Reference proteome</keyword>
<dbReference type="eggNOG" id="COG4675">
    <property type="taxonomic scope" value="Bacteria"/>
</dbReference>
<sequence>MSVMTVVTIMGAVKMANLPETPQWSEGVYQIETSDPVLGGPDGISNRQAKQLVNRTNYLKQKLEQNGNELREHSEVQDPHTQYAPKDSPIFTGTPTAPTPAKNANNTQIATTAFVQSLTDTANQSAVAANNNANSRVPSIRKVNGKALSSDISLNAGDVGSYAKSESDNTFLRISSDKTATVGSLLIDSKTPFPKLRFKSKDGYILGINGSEGKLLHIYSDDPKNQRRYNILTPERSGTLALQNEAIKSENGWWQCGDTGIIIQWVKVPSGQQSWIKVNYPISFKNKFFGYIASMSSINTSTGHTLVRNATLSTFEYQAGTPNNNENPGKVVHILFWGV</sequence>
<dbReference type="KEGG" id="plu:plu3422"/>
<dbReference type="InterPro" id="IPR054075">
    <property type="entry name" value="Gp53-like_C"/>
</dbReference>
<organism evidence="3 4">
    <name type="scientific">Photorhabdus laumondii subsp. laumondii (strain DSM 15139 / CIP 105565 / TT01)</name>
    <name type="common">Photorhabdus luminescens subsp. laumondii</name>
    <dbReference type="NCBI Taxonomy" id="243265"/>
    <lineage>
        <taxon>Bacteria</taxon>
        <taxon>Pseudomonadati</taxon>
        <taxon>Pseudomonadota</taxon>
        <taxon>Gammaproteobacteria</taxon>
        <taxon>Enterobacterales</taxon>
        <taxon>Morganellaceae</taxon>
        <taxon>Photorhabdus</taxon>
    </lineage>
</organism>
<evidence type="ECO:0000259" key="2">
    <source>
        <dbReference type="Pfam" id="PF21882"/>
    </source>
</evidence>
<protein>
    <submittedName>
        <fullName evidence="3">Photorhabdus luminescens subsp. laumondii TTO1 complete genome segment 12/17</fullName>
    </submittedName>
</protein>
<dbReference type="Pfam" id="PF21882">
    <property type="entry name" value="Gp53-like_C"/>
    <property type="match status" value="1"/>
</dbReference>
<dbReference type="AlphaFoldDB" id="Q7N1P9"/>
<reference evidence="4" key="1">
    <citation type="journal article" date="2003" name="Nat. Biotechnol.">
        <title>The genome sequence of the entomopathogenic bacterium Photorhabdus luminescens.</title>
        <authorList>
            <person name="Duchaud E."/>
            <person name="Rusniok C."/>
            <person name="Frangeul L."/>
            <person name="Buchrieser C."/>
            <person name="Givaudan A."/>
            <person name="Taourit S."/>
            <person name="Bocs S."/>
            <person name="Boursaux-Eude C."/>
            <person name="Chandler M."/>
            <person name="Charles J.-F."/>
            <person name="Dassa E."/>
            <person name="Derose R."/>
            <person name="Derzelle S."/>
            <person name="Freyssinet G."/>
            <person name="Gaudriault S."/>
            <person name="Medigue C."/>
            <person name="Lanois A."/>
            <person name="Powell K."/>
            <person name="Siguier P."/>
            <person name="Vincent R."/>
            <person name="Wingate V."/>
            <person name="Zouine M."/>
            <person name="Glaser P."/>
            <person name="Boemare N."/>
            <person name="Danchin A."/>
            <person name="Kunst F."/>
        </authorList>
    </citation>
    <scope>NUCLEOTIDE SEQUENCE [LARGE SCALE GENOMIC DNA]</scope>
    <source>
        <strain evidence="4">DSM 15139 / CIP 105565 / TT01</strain>
    </source>
</reference>
<accession>Q7N1P9</accession>
<dbReference type="HOGENOM" id="CLU_043925_0_0_6"/>
<proteinExistence type="predicted"/>
<dbReference type="Gene3D" id="2.60.40.3940">
    <property type="match status" value="1"/>
</dbReference>
<feature type="domain" description="Putative tail fiber protein gp53-like C-terminal" evidence="2">
    <location>
        <begin position="258"/>
        <end position="330"/>
    </location>
</feature>
<name>Q7N1P9_PHOLL</name>
<dbReference type="Proteomes" id="UP000002514">
    <property type="component" value="Chromosome"/>
</dbReference>
<evidence type="ECO:0000313" key="4">
    <source>
        <dbReference type="Proteomes" id="UP000002514"/>
    </source>
</evidence>
<evidence type="ECO:0000313" key="3">
    <source>
        <dbReference type="EMBL" id="CAE15796.1"/>
    </source>
</evidence>